<dbReference type="Proteomes" id="UP001165160">
    <property type="component" value="Unassembled WGS sequence"/>
</dbReference>
<feature type="chain" id="PRO_5040891153" evidence="1">
    <location>
        <begin position="20"/>
        <end position="470"/>
    </location>
</feature>
<evidence type="ECO:0000256" key="1">
    <source>
        <dbReference type="SAM" id="SignalP"/>
    </source>
</evidence>
<evidence type="ECO:0000313" key="3">
    <source>
        <dbReference type="Proteomes" id="UP001165160"/>
    </source>
</evidence>
<organism evidence="2 3">
    <name type="scientific">Triparma verrucosa</name>
    <dbReference type="NCBI Taxonomy" id="1606542"/>
    <lineage>
        <taxon>Eukaryota</taxon>
        <taxon>Sar</taxon>
        <taxon>Stramenopiles</taxon>
        <taxon>Ochrophyta</taxon>
        <taxon>Bolidophyceae</taxon>
        <taxon>Parmales</taxon>
        <taxon>Triparmaceae</taxon>
        <taxon>Triparma</taxon>
    </lineage>
</organism>
<accession>A0A9W7FMV9</accession>
<reference evidence="3" key="1">
    <citation type="journal article" date="2023" name="Commun. Biol.">
        <title>Genome analysis of Parmales, the sister group of diatoms, reveals the evolutionary specialization of diatoms from phago-mixotrophs to photoautotrophs.</title>
        <authorList>
            <person name="Ban H."/>
            <person name="Sato S."/>
            <person name="Yoshikawa S."/>
            <person name="Yamada K."/>
            <person name="Nakamura Y."/>
            <person name="Ichinomiya M."/>
            <person name="Sato N."/>
            <person name="Blanc-Mathieu R."/>
            <person name="Endo H."/>
            <person name="Kuwata A."/>
            <person name="Ogata H."/>
        </authorList>
    </citation>
    <scope>NUCLEOTIDE SEQUENCE [LARGE SCALE GENOMIC DNA]</scope>
    <source>
        <strain evidence="3">NIES 3699</strain>
    </source>
</reference>
<protein>
    <submittedName>
        <fullName evidence="2">Uncharacterized protein</fullName>
    </submittedName>
</protein>
<proteinExistence type="predicted"/>
<name>A0A9W7FMV9_9STRA</name>
<keyword evidence="3" id="KW-1185">Reference proteome</keyword>
<evidence type="ECO:0000313" key="2">
    <source>
        <dbReference type="EMBL" id="GMI14888.1"/>
    </source>
</evidence>
<sequence length="470" mass="51262">MASGARLCWIGCLLALGSASGLEAHDQLRGSENEDISELRFNQYDNYVHSEQGLLVDVDRESEAFRGHMASLPSNIFEAPSSWEAWGGGGMIDAGDEEPEAPLPLEVAFESNIKYGHDVNKIMGDLKRQLEVQQGSNCMTVGGGYSPPYSLCEGCMIQEAIDCVDDMRYNRSMNVPKGCDLQGLMVEPQPKCCTVFFSKDDGVNIDPQTSAYNDALRCLEMVNCKCVEPEAEDCSATDGTMLDIYKNLEEECYSHTVHSNCRTSCGAWIHDGELPLPNDCKSVDDGGCWEFFPAPKPPSYDESAPGCGFSADLDSPYKRYKWKVVGDTVMAQYDWWQCWYNKHCYTPDGVGVYYPPVRDGVKIYNEGCNAEEQVIHDDAIAAGASPPFDCVPGGIPGYCNTDLAPDNMGTMVPVGISVPAKSGFIKKEPIDCKVDAFACKPTTSSGVTWGTGKNAMSIFLAVAVGVMGWM</sequence>
<comment type="caution">
    <text evidence="2">The sequence shown here is derived from an EMBL/GenBank/DDBJ whole genome shotgun (WGS) entry which is preliminary data.</text>
</comment>
<dbReference type="AlphaFoldDB" id="A0A9W7FMV9"/>
<gene>
    <name evidence="2" type="ORF">TrVE_jg6034</name>
</gene>
<keyword evidence="1" id="KW-0732">Signal</keyword>
<feature type="signal peptide" evidence="1">
    <location>
        <begin position="1"/>
        <end position="19"/>
    </location>
</feature>
<dbReference type="EMBL" id="BRXX01000508">
    <property type="protein sequence ID" value="GMI14888.1"/>
    <property type="molecule type" value="Genomic_DNA"/>
</dbReference>